<dbReference type="EnsemblPlants" id="AET3Gv20253400.2">
    <property type="protein sequence ID" value="AET3Gv20253400.2"/>
    <property type="gene ID" value="AET3Gv20253400"/>
</dbReference>
<reference evidence="2" key="2">
    <citation type="journal article" date="2017" name="Nat. Plants">
        <title>The Aegilops tauschii genome reveals multiple impacts of transposons.</title>
        <authorList>
            <person name="Zhao G."/>
            <person name="Zou C."/>
            <person name="Li K."/>
            <person name="Wang K."/>
            <person name="Li T."/>
            <person name="Gao L."/>
            <person name="Zhang X."/>
            <person name="Wang H."/>
            <person name="Yang Z."/>
            <person name="Liu X."/>
            <person name="Jiang W."/>
            <person name="Mao L."/>
            <person name="Kong X."/>
            <person name="Jiao Y."/>
            <person name="Jia J."/>
        </authorList>
    </citation>
    <scope>NUCLEOTIDE SEQUENCE [LARGE SCALE GENOMIC DNA]</scope>
    <source>
        <strain evidence="2">cv. AL8/78</strain>
    </source>
</reference>
<dbReference type="AlphaFoldDB" id="A0A453E807"/>
<dbReference type="Gramene" id="AET3Gv20253400.2">
    <property type="protein sequence ID" value="AET3Gv20253400.2"/>
    <property type="gene ID" value="AET3Gv20253400"/>
</dbReference>
<reference evidence="1" key="4">
    <citation type="submission" date="2019-03" db="UniProtKB">
        <authorList>
            <consortium name="EnsemblPlants"/>
        </authorList>
    </citation>
    <scope>IDENTIFICATION</scope>
</reference>
<organism evidence="1 2">
    <name type="scientific">Aegilops tauschii subsp. strangulata</name>
    <name type="common">Goatgrass</name>
    <dbReference type="NCBI Taxonomy" id="200361"/>
    <lineage>
        <taxon>Eukaryota</taxon>
        <taxon>Viridiplantae</taxon>
        <taxon>Streptophyta</taxon>
        <taxon>Embryophyta</taxon>
        <taxon>Tracheophyta</taxon>
        <taxon>Spermatophyta</taxon>
        <taxon>Magnoliopsida</taxon>
        <taxon>Liliopsida</taxon>
        <taxon>Poales</taxon>
        <taxon>Poaceae</taxon>
        <taxon>BOP clade</taxon>
        <taxon>Pooideae</taxon>
        <taxon>Triticodae</taxon>
        <taxon>Triticeae</taxon>
        <taxon>Triticinae</taxon>
        <taxon>Aegilops</taxon>
    </lineage>
</organism>
<dbReference type="InterPro" id="IPR036041">
    <property type="entry name" value="Ribosome-inact_prot_sf"/>
</dbReference>
<reference evidence="1" key="5">
    <citation type="journal article" date="2021" name="G3 (Bethesda)">
        <title>Aegilops tauschii genome assembly Aet v5.0 features greater sequence contiguity and improved annotation.</title>
        <authorList>
            <person name="Wang L."/>
            <person name="Zhu T."/>
            <person name="Rodriguez J.C."/>
            <person name="Deal K.R."/>
            <person name="Dubcovsky J."/>
            <person name="McGuire P.E."/>
            <person name="Lux T."/>
            <person name="Spannagl M."/>
            <person name="Mayer K.F.X."/>
            <person name="Baldrich P."/>
            <person name="Meyers B.C."/>
            <person name="Huo N."/>
            <person name="Gu Y.Q."/>
            <person name="Zhou H."/>
            <person name="Devos K.M."/>
            <person name="Bennetzen J.L."/>
            <person name="Unver T."/>
            <person name="Budak H."/>
            <person name="Gulick P.J."/>
            <person name="Galiba G."/>
            <person name="Kalapos B."/>
            <person name="Nelson D.R."/>
            <person name="Li P."/>
            <person name="You F.M."/>
            <person name="Luo M.C."/>
            <person name="Dvorak J."/>
        </authorList>
    </citation>
    <scope>NUCLEOTIDE SEQUENCE [LARGE SCALE GENOMIC DNA]</scope>
    <source>
        <strain evidence="1">cv. AL8/78</strain>
    </source>
</reference>
<dbReference type="GO" id="GO:0017148">
    <property type="term" value="P:negative regulation of translation"/>
    <property type="evidence" value="ECO:0007669"/>
    <property type="project" value="InterPro"/>
</dbReference>
<reference evidence="2" key="1">
    <citation type="journal article" date="2014" name="Science">
        <title>Ancient hybridizations among the ancestral genomes of bread wheat.</title>
        <authorList>
            <consortium name="International Wheat Genome Sequencing Consortium,"/>
            <person name="Marcussen T."/>
            <person name="Sandve S.R."/>
            <person name="Heier L."/>
            <person name="Spannagl M."/>
            <person name="Pfeifer M."/>
            <person name="Jakobsen K.S."/>
            <person name="Wulff B.B."/>
            <person name="Steuernagel B."/>
            <person name="Mayer K.F."/>
            <person name="Olsen O.A."/>
        </authorList>
    </citation>
    <scope>NUCLEOTIDE SEQUENCE [LARGE SCALE GENOMIC DNA]</scope>
    <source>
        <strain evidence="2">cv. AL8/78</strain>
    </source>
</reference>
<accession>A0A453E807</accession>
<name>A0A453E807_AEGTS</name>
<protein>
    <submittedName>
        <fullName evidence="1">Uncharacterized protein</fullName>
    </submittedName>
</protein>
<sequence>MGSKEGGRSGGGVWYRYSEFGTDILPPSVDQFPYSTKPGIGTVQLPLNSSYLQIGGFDINVGKQAFTHCIASLGKLGELYRSERGLQVLKSGPLSFPTVTICEAIRFALWRTWVTSNIDEELDSPVPKEHSKLFNYWADISRAVAEDEPWDGIAATDLMKKLGVVKRGCYIKPKKVKWAHSASGSGKN</sequence>
<reference evidence="1" key="3">
    <citation type="journal article" date="2017" name="Nature">
        <title>Genome sequence of the progenitor of the wheat D genome Aegilops tauschii.</title>
        <authorList>
            <person name="Luo M.C."/>
            <person name="Gu Y.Q."/>
            <person name="Puiu D."/>
            <person name="Wang H."/>
            <person name="Twardziok S.O."/>
            <person name="Deal K.R."/>
            <person name="Huo N."/>
            <person name="Zhu T."/>
            <person name="Wang L."/>
            <person name="Wang Y."/>
            <person name="McGuire P.E."/>
            <person name="Liu S."/>
            <person name="Long H."/>
            <person name="Ramasamy R.K."/>
            <person name="Rodriguez J.C."/>
            <person name="Van S.L."/>
            <person name="Yuan L."/>
            <person name="Wang Z."/>
            <person name="Xia Z."/>
            <person name="Xiao L."/>
            <person name="Anderson O.D."/>
            <person name="Ouyang S."/>
            <person name="Liang Y."/>
            <person name="Zimin A.V."/>
            <person name="Pertea G."/>
            <person name="Qi P."/>
            <person name="Bennetzen J.L."/>
            <person name="Dai X."/>
            <person name="Dawson M.W."/>
            <person name="Muller H.G."/>
            <person name="Kugler K."/>
            <person name="Rivarola-Duarte L."/>
            <person name="Spannagl M."/>
            <person name="Mayer K.F.X."/>
            <person name="Lu F.H."/>
            <person name="Bevan M.W."/>
            <person name="Leroy P."/>
            <person name="Li P."/>
            <person name="You F.M."/>
            <person name="Sun Q."/>
            <person name="Liu Z."/>
            <person name="Lyons E."/>
            <person name="Wicker T."/>
            <person name="Salzberg S.L."/>
            <person name="Devos K.M."/>
            <person name="Dvorak J."/>
        </authorList>
    </citation>
    <scope>NUCLEOTIDE SEQUENCE [LARGE SCALE GENOMIC DNA]</scope>
    <source>
        <strain evidence="1">cv. AL8/78</strain>
    </source>
</reference>
<evidence type="ECO:0000313" key="1">
    <source>
        <dbReference type="EnsemblPlants" id="AET3Gv20253400.2"/>
    </source>
</evidence>
<dbReference type="InterPro" id="IPR001574">
    <property type="entry name" value="Ribosome_inactivat_prot"/>
</dbReference>
<evidence type="ECO:0000313" key="2">
    <source>
        <dbReference type="Proteomes" id="UP000015105"/>
    </source>
</evidence>
<keyword evidence="2" id="KW-1185">Reference proteome</keyword>
<dbReference type="Pfam" id="PF00161">
    <property type="entry name" value="RIP"/>
    <property type="match status" value="1"/>
</dbReference>
<dbReference type="Proteomes" id="UP000015105">
    <property type="component" value="Chromosome 3D"/>
</dbReference>
<proteinExistence type="predicted"/>
<dbReference type="GO" id="GO:0030598">
    <property type="term" value="F:rRNA N-glycosylase activity"/>
    <property type="evidence" value="ECO:0007669"/>
    <property type="project" value="InterPro"/>
</dbReference>
<dbReference type="SUPFAM" id="SSF56371">
    <property type="entry name" value="Ribosome inactivating proteins (RIP)"/>
    <property type="match status" value="1"/>
</dbReference>